<evidence type="ECO:0000256" key="3">
    <source>
        <dbReference type="ARBA" id="ARBA00022692"/>
    </source>
</evidence>
<name>A0AAD4F753_9PEZI</name>
<dbReference type="Gene3D" id="1.20.1720.10">
    <property type="entry name" value="Multidrug resistance protein D"/>
    <property type="match status" value="1"/>
</dbReference>
<feature type="domain" description="Major facilitator superfamily (MFS) profile" evidence="6">
    <location>
        <begin position="1"/>
        <end position="145"/>
    </location>
</feature>
<evidence type="ECO:0000256" key="2">
    <source>
        <dbReference type="ARBA" id="ARBA00022448"/>
    </source>
</evidence>
<keyword evidence="8" id="KW-1185">Reference proteome</keyword>
<dbReference type="PROSITE" id="PS50850">
    <property type="entry name" value="MFS"/>
    <property type="match status" value="1"/>
</dbReference>
<evidence type="ECO:0000256" key="4">
    <source>
        <dbReference type="ARBA" id="ARBA00022989"/>
    </source>
</evidence>
<protein>
    <recommendedName>
        <fullName evidence="6">Major facilitator superfamily (MFS) profile domain-containing protein</fullName>
    </recommendedName>
</protein>
<gene>
    <name evidence="7" type="ORF">NEMBOFW57_004596</name>
</gene>
<evidence type="ECO:0000259" key="6">
    <source>
        <dbReference type="PROSITE" id="PS50850"/>
    </source>
</evidence>
<keyword evidence="2" id="KW-0813">Transport</keyword>
<comment type="caution">
    <text evidence="7">The sequence shown here is derived from an EMBL/GenBank/DDBJ whole genome shotgun (WGS) entry which is preliminary data.</text>
</comment>
<sequence>MLFSPLSANAYFPAMRKLGADLDTSSQLINLTVTSYLVLQAVAPALFGDLADAVGRRPAFLGTFSLYTAANLGLAQQHSFPALLSLRMLQSLGASATVAVSYGLVADIVTAAERGGVIGASMVATNLGRVLAPLIGGAILSGSGT</sequence>
<dbReference type="GO" id="GO:0022857">
    <property type="term" value="F:transmembrane transporter activity"/>
    <property type="evidence" value="ECO:0007669"/>
    <property type="project" value="InterPro"/>
</dbReference>
<reference evidence="7" key="1">
    <citation type="submission" date="2023-02" db="EMBL/GenBank/DDBJ databases">
        <authorList>
            <person name="Palmer J.M."/>
        </authorList>
    </citation>
    <scope>NUCLEOTIDE SEQUENCE</scope>
    <source>
        <strain evidence="7">FW57</strain>
    </source>
</reference>
<evidence type="ECO:0000256" key="5">
    <source>
        <dbReference type="ARBA" id="ARBA00023136"/>
    </source>
</evidence>
<keyword evidence="3" id="KW-0812">Transmembrane</keyword>
<evidence type="ECO:0000256" key="1">
    <source>
        <dbReference type="ARBA" id="ARBA00004141"/>
    </source>
</evidence>
<dbReference type="Proteomes" id="UP001197093">
    <property type="component" value="Unassembled WGS sequence"/>
</dbReference>
<evidence type="ECO:0000313" key="8">
    <source>
        <dbReference type="Proteomes" id="UP001197093"/>
    </source>
</evidence>
<keyword evidence="5" id="KW-0472">Membrane</keyword>
<accession>A0AAD4F753</accession>
<dbReference type="InterPro" id="IPR020846">
    <property type="entry name" value="MFS_dom"/>
</dbReference>
<evidence type="ECO:0000313" key="7">
    <source>
        <dbReference type="EMBL" id="KAG7294521.1"/>
    </source>
</evidence>
<dbReference type="EMBL" id="JAHCVI010000001">
    <property type="protein sequence ID" value="KAG7294521.1"/>
    <property type="molecule type" value="Genomic_DNA"/>
</dbReference>
<dbReference type="InterPro" id="IPR011701">
    <property type="entry name" value="MFS"/>
</dbReference>
<dbReference type="SUPFAM" id="SSF103473">
    <property type="entry name" value="MFS general substrate transporter"/>
    <property type="match status" value="1"/>
</dbReference>
<comment type="subcellular location">
    <subcellularLocation>
        <location evidence="1">Membrane</location>
        <topology evidence="1">Multi-pass membrane protein</topology>
    </subcellularLocation>
</comment>
<dbReference type="PANTHER" id="PTHR23502:SF51">
    <property type="entry name" value="QUINIDINE RESISTANCE PROTEIN 1-RELATED"/>
    <property type="match status" value="1"/>
</dbReference>
<dbReference type="AlphaFoldDB" id="A0AAD4F753"/>
<dbReference type="InterPro" id="IPR036259">
    <property type="entry name" value="MFS_trans_sf"/>
</dbReference>
<dbReference type="GO" id="GO:0005886">
    <property type="term" value="C:plasma membrane"/>
    <property type="evidence" value="ECO:0007669"/>
    <property type="project" value="TreeGrafter"/>
</dbReference>
<organism evidence="7 8">
    <name type="scientific">Staphylotrichum longicolle</name>
    <dbReference type="NCBI Taxonomy" id="669026"/>
    <lineage>
        <taxon>Eukaryota</taxon>
        <taxon>Fungi</taxon>
        <taxon>Dikarya</taxon>
        <taxon>Ascomycota</taxon>
        <taxon>Pezizomycotina</taxon>
        <taxon>Sordariomycetes</taxon>
        <taxon>Sordariomycetidae</taxon>
        <taxon>Sordariales</taxon>
        <taxon>Chaetomiaceae</taxon>
        <taxon>Staphylotrichum</taxon>
    </lineage>
</organism>
<dbReference type="Pfam" id="PF07690">
    <property type="entry name" value="MFS_1"/>
    <property type="match status" value="1"/>
</dbReference>
<dbReference type="PANTHER" id="PTHR23502">
    <property type="entry name" value="MAJOR FACILITATOR SUPERFAMILY"/>
    <property type="match status" value="1"/>
</dbReference>
<proteinExistence type="predicted"/>
<keyword evidence="4" id="KW-1133">Transmembrane helix</keyword>